<keyword evidence="2" id="KW-0732">Signal</keyword>
<keyword evidence="4" id="KW-1185">Reference proteome</keyword>
<evidence type="ECO:0000313" key="4">
    <source>
        <dbReference type="Proteomes" id="UP000054321"/>
    </source>
</evidence>
<name>A0A0C3HI57_OIDMZ</name>
<feature type="region of interest" description="Disordered" evidence="1">
    <location>
        <begin position="33"/>
        <end position="54"/>
    </location>
</feature>
<dbReference type="Proteomes" id="UP000054321">
    <property type="component" value="Unassembled WGS sequence"/>
</dbReference>
<proteinExistence type="predicted"/>
<evidence type="ECO:0000256" key="1">
    <source>
        <dbReference type="SAM" id="MobiDB-lite"/>
    </source>
</evidence>
<protein>
    <submittedName>
        <fullName evidence="3">Uncharacterized protein</fullName>
    </submittedName>
</protein>
<dbReference type="AlphaFoldDB" id="A0A0C3HI57"/>
<reference evidence="3 4" key="1">
    <citation type="submission" date="2014-04" db="EMBL/GenBank/DDBJ databases">
        <authorList>
            <consortium name="DOE Joint Genome Institute"/>
            <person name="Kuo A."/>
            <person name="Martino E."/>
            <person name="Perotto S."/>
            <person name="Kohler A."/>
            <person name="Nagy L.G."/>
            <person name="Floudas D."/>
            <person name="Copeland A."/>
            <person name="Barry K.W."/>
            <person name="Cichocki N."/>
            <person name="Veneault-Fourrey C."/>
            <person name="LaButti K."/>
            <person name="Lindquist E.A."/>
            <person name="Lipzen A."/>
            <person name="Lundell T."/>
            <person name="Morin E."/>
            <person name="Murat C."/>
            <person name="Sun H."/>
            <person name="Tunlid A."/>
            <person name="Henrissat B."/>
            <person name="Grigoriev I.V."/>
            <person name="Hibbett D.S."/>
            <person name="Martin F."/>
            <person name="Nordberg H.P."/>
            <person name="Cantor M.N."/>
            <person name="Hua S.X."/>
        </authorList>
    </citation>
    <scope>NUCLEOTIDE SEQUENCE [LARGE SCALE GENOMIC DNA]</scope>
    <source>
        <strain evidence="3 4">Zn</strain>
    </source>
</reference>
<organism evidence="3 4">
    <name type="scientific">Oidiodendron maius (strain Zn)</name>
    <dbReference type="NCBI Taxonomy" id="913774"/>
    <lineage>
        <taxon>Eukaryota</taxon>
        <taxon>Fungi</taxon>
        <taxon>Dikarya</taxon>
        <taxon>Ascomycota</taxon>
        <taxon>Pezizomycotina</taxon>
        <taxon>Leotiomycetes</taxon>
        <taxon>Leotiomycetes incertae sedis</taxon>
        <taxon>Myxotrichaceae</taxon>
        <taxon>Oidiodendron</taxon>
    </lineage>
</organism>
<reference evidence="4" key="2">
    <citation type="submission" date="2015-01" db="EMBL/GenBank/DDBJ databases">
        <title>Evolutionary Origins and Diversification of the Mycorrhizal Mutualists.</title>
        <authorList>
            <consortium name="DOE Joint Genome Institute"/>
            <consortium name="Mycorrhizal Genomics Consortium"/>
            <person name="Kohler A."/>
            <person name="Kuo A."/>
            <person name="Nagy L.G."/>
            <person name="Floudas D."/>
            <person name="Copeland A."/>
            <person name="Barry K.W."/>
            <person name="Cichocki N."/>
            <person name="Veneault-Fourrey C."/>
            <person name="LaButti K."/>
            <person name="Lindquist E.A."/>
            <person name="Lipzen A."/>
            <person name="Lundell T."/>
            <person name="Morin E."/>
            <person name="Murat C."/>
            <person name="Riley R."/>
            <person name="Ohm R."/>
            <person name="Sun H."/>
            <person name="Tunlid A."/>
            <person name="Henrissat B."/>
            <person name="Grigoriev I.V."/>
            <person name="Hibbett D.S."/>
            <person name="Martin F."/>
        </authorList>
    </citation>
    <scope>NUCLEOTIDE SEQUENCE [LARGE SCALE GENOMIC DNA]</scope>
    <source>
        <strain evidence="4">Zn</strain>
    </source>
</reference>
<dbReference type="EMBL" id="KN832874">
    <property type="protein sequence ID" value="KIN02770.1"/>
    <property type="molecule type" value="Genomic_DNA"/>
</dbReference>
<evidence type="ECO:0000256" key="2">
    <source>
        <dbReference type="SAM" id="SignalP"/>
    </source>
</evidence>
<evidence type="ECO:0000313" key="3">
    <source>
        <dbReference type="EMBL" id="KIN02770.1"/>
    </source>
</evidence>
<dbReference type="HOGENOM" id="CLU_1240453_0_0_1"/>
<dbReference type="InParanoid" id="A0A0C3HI57"/>
<feature type="compositionally biased region" description="Polar residues" evidence="1">
    <location>
        <begin position="40"/>
        <end position="50"/>
    </location>
</feature>
<accession>A0A0C3HI57</accession>
<gene>
    <name evidence="3" type="ORF">OIDMADRAFT_178641</name>
</gene>
<feature type="chain" id="PRO_5002165111" evidence="2">
    <location>
        <begin position="30"/>
        <end position="223"/>
    </location>
</feature>
<feature type="signal peptide" evidence="2">
    <location>
        <begin position="1"/>
        <end position="29"/>
    </location>
</feature>
<sequence length="223" mass="24504">MRYYALGGLTLVAALSPLTSLLPLAACMASPPREDATVHSMDTNQTQSEPSGAIADTGERQAQNCPAEPLNGFFKCASRSPTYHLCQCCPDTPPACTEERCGSSASFFTTERSPSEWPTSRCETALLKGCLCRAKQLYECADVEYDESDEYLAQTTHEQRVEAVRHVVEMFGGWENVPGYRPRETPVVDSSLNKDQSLDVTETWPSLTSWMRTAVAREAFAGT</sequence>